<feature type="region of interest" description="Disordered" evidence="5">
    <location>
        <begin position="330"/>
        <end position="373"/>
    </location>
</feature>
<feature type="compositionally biased region" description="Polar residues" evidence="5">
    <location>
        <begin position="655"/>
        <end position="667"/>
    </location>
</feature>
<evidence type="ECO:0000256" key="5">
    <source>
        <dbReference type="SAM" id="MobiDB-lite"/>
    </source>
</evidence>
<feature type="compositionally biased region" description="Low complexity" evidence="5">
    <location>
        <begin position="43"/>
        <end position="66"/>
    </location>
</feature>
<dbReference type="InterPro" id="IPR009057">
    <property type="entry name" value="Homeodomain-like_sf"/>
</dbReference>
<feature type="compositionally biased region" description="Low complexity" evidence="5">
    <location>
        <begin position="286"/>
        <end position="296"/>
    </location>
</feature>
<keyword evidence="2 3" id="KW-0539">Nucleus</keyword>
<keyword evidence="8" id="KW-1185">Reference proteome</keyword>
<feature type="compositionally biased region" description="Low complexity" evidence="5">
    <location>
        <begin position="184"/>
        <end position="207"/>
    </location>
</feature>
<keyword evidence="3 4" id="KW-0371">Homeobox</keyword>
<sequence>MDSALAHSFSGYSQPEHRLNRILQFHPHLQLVDDSSRFASNSSSSVSLTSMFPMPGGGPCNNNDNNFQYSQPPPPPPPLLSRGSDCSVLSNASSDGDGGVLMMVESRCRLTREQVQLLERQFSDSPKPNTKIRRALADKTGLSVQRVGNWFQNRRAKAKQQKRQEEMQTRQILASAGRRRATEPSSPASSSPLLLPTGTTTASSGSTFPADGMMIAPKPPRRAKSFADIPSTPARFAEKHGEGASPYSSPSEASYASLARSLAIAAAAAAQADSVGGFQENSHEIPSQSQPQSQLPGYMHPFTLGGTESPWPISRFSDYGSSTASSIIYTPTPAGQLEDPFEYDQIPPDSDHCYDGGNSQSNDDSAEPGGYFDYHYPQEDFSAFAAAIDVMSTQRAFVLPAMPPTRFLRSPRAGDGQGFQPHHNQNHHQQQREASERDFIRRDSCPGQLLDAFSSIDLPEQAKNGLPGIENELTPEAEPSHQQSLANRRKAPTPTPLGTASLRNSFFTQPTAPPPPHSSTLPSSNLSLPATSMRRIKSTSSTTHTALSRFSPPSSPPITAVQAKSFNGLLLDGQDWDMEEEADPTATIRPRTASSGATVGKAFSLANFFKVEAPPTPVSPADASGVSSSSSPPTTTTVNSNGSKAEAEMSPPATPANQQCTSAGDTSTTLREADFETAQYSICTSLPSLSSGVPRTGGGEFCNGDAGSIVGFGGGGQEFGAFAAEAGGKEEEAFPFERYLATARSGNGEGIF</sequence>
<reference evidence="7" key="1">
    <citation type="submission" date="2015-10" db="EMBL/GenBank/DDBJ databases">
        <authorList>
            <person name="Regsiter A."/>
            <person name="william w."/>
        </authorList>
    </citation>
    <scope>NUCLEOTIDE SEQUENCE</scope>
    <source>
        <strain evidence="7">Montdore</strain>
    </source>
</reference>
<evidence type="ECO:0000313" key="8">
    <source>
        <dbReference type="Proteomes" id="UP001412239"/>
    </source>
</evidence>
<dbReference type="GO" id="GO:0003677">
    <property type="term" value="F:DNA binding"/>
    <property type="evidence" value="ECO:0007669"/>
    <property type="project" value="UniProtKB-UniRule"/>
</dbReference>
<dbReference type="GO" id="GO:0006357">
    <property type="term" value="P:regulation of transcription by RNA polymerase II"/>
    <property type="evidence" value="ECO:0007669"/>
    <property type="project" value="TreeGrafter"/>
</dbReference>
<feature type="region of interest" description="Disordered" evidence="5">
    <location>
        <begin position="407"/>
        <end position="437"/>
    </location>
</feature>
<evidence type="ECO:0000256" key="1">
    <source>
        <dbReference type="ARBA" id="ARBA00004123"/>
    </source>
</evidence>
<dbReference type="SMART" id="SM00389">
    <property type="entry name" value="HOX"/>
    <property type="match status" value="1"/>
</dbReference>
<feature type="region of interest" description="Disordered" evidence="5">
    <location>
        <begin position="616"/>
        <end position="667"/>
    </location>
</feature>
<comment type="subcellular location">
    <subcellularLocation>
        <location evidence="1 3 4">Nucleus</location>
    </subcellularLocation>
</comment>
<dbReference type="PROSITE" id="PS50071">
    <property type="entry name" value="HOMEOBOX_2"/>
    <property type="match status" value="1"/>
</dbReference>
<evidence type="ECO:0000259" key="6">
    <source>
        <dbReference type="PROSITE" id="PS50071"/>
    </source>
</evidence>
<feature type="region of interest" description="Disordered" evidence="5">
    <location>
        <begin position="454"/>
        <end position="560"/>
    </location>
</feature>
<evidence type="ECO:0000256" key="4">
    <source>
        <dbReference type="RuleBase" id="RU000682"/>
    </source>
</evidence>
<dbReference type="Proteomes" id="UP001412239">
    <property type="component" value="Unassembled WGS sequence"/>
</dbReference>
<dbReference type="AlphaFoldDB" id="A0A292PQG0"/>
<feature type="compositionally biased region" description="Low complexity" evidence="5">
    <location>
        <begin position="518"/>
        <end position="532"/>
    </location>
</feature>
<protein>
    <recommendedName>
        <fullName evidence="6">Homeobox domain-containing protein</fullName>
    </recommendedName>
</protein>
<accession>A0A292PQG0</accession>
<feature type="DNA-binding region" description="Homeobox" evidence="3">
    <location>
        <begin position="107"/>
        <end position="162"/>
    </location>
</feature>
<evidence type="ECO:0000256" key="2">
    <source>
        <dbReference type="ARBA" id="ARBA00023242"/>
    </source>
</evidence>
<dbReference type="PANTHER" id="PTHR24341">
    <property type="entry name" value="HOMEOBOX PROTEIN ENGRAILED"/>
    <property type="match status" value="1"/>
</dbReference>
<dbReference type="CDD" id="cd00086">
    <property type="entry name" value="homeodomain"/>
    <property type="match status" value="1"/>
</dbReference>
<dbReference type="Pfam" id="PF00046">
    <property type="entry name" value="Homeodomain"/>
    <property type="match status" value="1"/>
</dbReference>
<proteinExistence type="predicted"/>
<feature type="region of interest" description="Disordered" evidence="5">
    <location>
        <begin position="277"/>
        <end position="299"/>
    </location>
</feature>
<dbReference type="InterPro" id="IPR001356">
    <property type="entry name" value="HD"/>
</dbReference>
<feature type="compositionally biased region" description="Polar residues" evidence="5">
    <location>
        <begin position="538"/>
        <end position="552"/>
    </location>
</feature>
<feature type="region of interest" description="Disordered" evidence="5">
    <location>
        <begin position="154"/>
        <end position="227"/>
    </location>
</feature>
<feature type="compositionally biased region" description="Polar residues" evidence="5">
    <location>
        <begin position="496"/>
        <end position="509"/>
    </location>
</feature>
<dbReference type="SUPFAM" id="SSF46689">
    <property type="entry name" value="Homeodomain-like"/>
    <property type="match status" value="1"/>
</dbReference>
<dbReference type="Gene3D" id="1.10.10.60">
    <property type="entry name" value="Homeodomain-like"/>
    <property type="match status" value="1"/>
</dbReference>
<feature type="compositionally biased region" description="Low complexity" evidence="5">
    <location>
        <begin position="624"/>
        <end position="643"/>
    </location>
</feature>
<organism evidence="7 8">
    <name type="scientific">Tuber aestivum</name>
    <name type="common">summer truffle</name>
    <dbReference type="NCBI Taxonomy" id="59557"/>
    <lineage>
        <taxon>Eukaryota</taxon>
        <taxon>Fungi</taxon>
        <taxon>Dikarya</taxon>
        <taxon>Ascomycota</taxon>
        <taxon>Pezizomycotina</taxon>
        <taxon>Pezizomycetes</taxon>
        <taxon>Pezizales</taxon>
        <taxon>Tuberaceae</taxon>
        <taxon>Tuber</taxon>
    </lineage>
</organism>
<dbReference type="InterPro" id="IPR050720">
    <property type="entry name" value="Engrailed_Homeobox_TFs"/>
</dbReference>
<dbReference type="PANTHER" id="PTHR24341:SF6">
    <property type="entry name" value="HOMEOBOX PROTEIN INVECTED"/>
    <property type="match status" value="1"/>
</dbReference>
<evidence type="ECO:0000313" key="7">
    <source>
        <dbReference type="EMBL" id="CUS08713.1"/>
    </source>
</evidence>
<feature type="domain" description="Homeobox" evidence="6">
    <location>
        <begin position="105"/>
        <end position="161"/>
    </location>
</feature>
<gene>
    <name evidence="7" type="ORF">GSTUAT00007221001</name>
</gene>
<name>A0A292PQG0_9PEZI</name>
<dbReference type="GO" id="GO:0016586">
    <property type="term" value="C:RSC-type complex"/>
    <property type="evidence" value="ECO:0007669"/>
    <property type="project" value="TreeGrafter"/>
</dbReference>
<evidence type="ECO:0000256" key="3">
    <source>
        <dbReference type="PROSITE-ProRule" id="PRU00108"/>
    </source>
</evidence>
<dbReference type="EMBL" id="LN891118">
    <property type="protein sequence ID" value="CUS08713.1"/>
    <property type="molecule type" value="Genomic_DNA"/>
</dbReference>
<keyword evidence="3 4" id="KW-0238">DNA-binding</keyword>
<feature type="region of interest" description="Disordered" evidence="5">
    <location>
        <begin position="43"/>
        <end position="83"/>
    </location>
</feature>